<dbReference type="EMBL" id="LGIA01000124">
    <property type="protein sequence ID" value="KOH45487.1"/>
    <property type="molecule type" value="Genomic_DNA"/>
</dbReference>
<accession>A0A0L8VBB3</accession>
<evidence type="ECO:0000256" key="3">
    <source>
        <dbReference type="ARBA" id="ARBA00023136"/>
    </source>
</evidence>
<dbReference type="GO" id="GO:0009279">
    <property type="term" value="C:cell outer membrane"/>
    <property type="evidence" value="ECO:0007669"/>
    <property type="project" value="UniProtKB-SubCell"/>
</dbReference>
<comment type="subcellular location">
    <subcellularLocation>
        <location evidence="5">Cell outer membrane</location>
        <topology evidence="5">Multi-pass membrane protein</topology>
    </subcellularLocation>
</comment>
<keyword evidence="2 6" id="KW-0732">Signal</keyword>
<keyword evidence="4 5" id="KW-0998">Cell outer membrane</keyword>
<evidence type="ECO:0000256" key="2">
    <source>
        <dbReference type="ARBA" id="ARBA00022729"/>
    </source>
</evidence>
<organism evidence="8 9">
    <name type="scientific">Sunxiuqinia dokdonensis</name>
    <dbReference type="NCBI Taxonomy" id="1409788"/>
    <lineage>
        <taxon>Bacteria</taxon>
        <taxon>Pseudomonadati</taxon>
        <taxon>Bacteroidota</taxon>
        <taxon>Bacteroidia</taxon>
        <taxon>Marinilabiliales</taxon>
        <taxon>Prolixibacteraceae</taxon>
        <taxon>Sunxiuqinia</taxon>
    </lineage>
</organism>
<dbReference type="AlphaFoldDB" id="A0A0L8VBB3"/>
<gene>
    <name evidence="8" type="ORF">NC99_17020</name>
</gene>
<dbReference type="PANTHER" id="PTHR30069:SF29">
    <property type="entry name" value="HEMOGLOBIN AND HEMOGLOBIN-HAPTOGLOBIN-BINDING PROTEIN 1-RELATED"/>
    <property type="match status" value="1"/>
</dbReference>
<dbReference type="GO" id="GO:0015344">
    <property type="term" value="F:siderophore uptake transmembrane transporter activity"/>
    <property type="evidence" value="ECO:0007669"/>
    <property type="project" value="TreeGrafter"/>
</dbReference>
<dbReference type="PATRIC" id="fig|1409788.3.peg.1763"/>
<keyword evidence="9" id="KW-1185">Reference proteome</keyword>
<dbReference type="SUPFAM" id="SSF56935">
    <property type="entry name" value="Porins"/>
    <property type="match status" value="1"/>
</dbReference>
<dbReference type="GO" id="GO:0044718">
    <property type="term" value="P:siderophore transmembrane transport"/>
    <property type="evidence" value="ECO:0007669"/>
    <property type="project" value="TreeGrafter"/>
</dbReference>
<dbReference type="Pfam" id="PF07715">
    <property type="entry name" value="Plug"/>
    <property type="match status" value="1"/>
</dbReference>
<keyword evidence="3 5" id="KW-0472">Membrane</keyword>
<reference evidence="9" key="1">
    <citation type="submission" date="2015-07" db="EMBL/GenBank/DDBJ databases">
        <title>Genome sequencing of Sunxiuqinia dokdonensis strain SK.</title>
        <authorList>
            <person name="Ahn S."/>
            <person name="Kim B.-C."/>
        </authorList>
    </citation>
    <scope>NUCLEOTIDE SEQUENCE [LARGE SCALE GENOMIC DNA]</scope>
    <source>
        <strain evidence="9">SK</strain>
    </source>
</reference>
<dbReference type="SUPFAM" id="SSF49464">
    <property type="entry name" value="Carboxypeptidase regulatory domain-like"/>
    <property type="match status" value="1"/>
</dbReference>
<dbReference type="Pfam" id="PF07660">
    <property type="entry name" value="STN"/>
    <property type="match status" value="1"/>
</dbReference>
<keyword evidence="5" id="KW-0812">Transmembrane</keyword>
<dbReference type="InterPro" id="IPR023997">
    <property type="entry name" value="TonB-dep_OMP_SusC/RagA_CS"/>
</dbReference>
<dbReference type="SMART" id="SM00965">
    <property type="entry name" value="STN"/>
    <property type="match status" value="1"/>
</dbReference>
<protein>
    <submittedName>
        <fullName evidence="8">TonB-dependent receptor plug</fullName>
    </submittedName>
</protein>
<dbReference type="NCBIfam" id="TIGR04057">
    <property type="entry name" value="SusC_RagA_signa"/>
    <property type="match status" value="1"/>
</dbReference>
<keyword evidence="5" id="KW-1134">Transmembrane beta strand</keyword>
<comment type="similarity">
    <text evidence="5">Belongs to the TonB-dependent receptor family.</text>
</comment>
<evidence type="ECO:0000259" key="7">
    <source>
        <dbReference type="SMART" id="SM00965"/>
    </source>
</evidence>
<dbReference type="STRING" id="1409788.NC99_17020"/>
<dbReference type="FunFam" id="2.60.40.1120:FF:000003">
    <property type="entry name" value="Outer membrane protein Omp121"/>
    <property type="match status" value="1"/>
</dbReference>
<dbReference type="NCBIfam" id="TIGR04056">
    <property type="entry name" value="OMP_RagA_SusC"/>
    <property type="match status" value="1"/>
</dbReference>
<dbReference type="InterPro" id="IPR023996">
    <property type="entry name" value="TonB-dep_OMP_SusC/RagA"/>
</dbReference>
<dbReference type="InterPro" id="IPR037066">
    <property type="entry name" value="Plug_dom_sf"/>
</dbReference>
<evidence type="ECO:0000313" key="8">
    <source>
        <dbReference type="EMBL" id="KOH45487.1"/>
    </source>
</evidence>
<name>A0A0L8VBB3_9BACT</name>
<evidence type="ECO:0000256" key="4">
    <source>
        <dbReference type="ARBA" id="ARBA00023237"/>
    </source>
</evidence>
<keyword evidence="8" id="KW-0675">Receptor</keyword>
<dbReference type="InterPro" id="IPR039426">
    <property type="entry name" value="TonB-dep_rcpt-like"/>
</dbReference>
<dbReference type="PANTHER" id="PTHR30069">
    <property type="entry name" value="TONB-DEPENDENT OUTER MEMBRANE RECEPTOR"/>
    <property type="match status" value="1"/>
</dbReference>
<dbReference type="Pfam" id="PF13715">
    <property type="entry name" value="CarbopepD_reg_2"/>
    <property type="match status" value="1"/>
</dbReference>
<keyword evidence="1 5" id="KW-0813">Transport</keyword>
<sequence>MLVMKLTAIFILAFLVQVNASVYSQNTKFDGDYRGKTIREVFTEIENQSRFRFFFNDDFTNIDQVVNFTVKDANVEGILNRLFEGSDISYKILENDLIVLTTTQSAQARMITGKVLDSGGEPLPGVTVVAKGTTRGTITDFDGNYSISLESGVTTLVFSFVGMETLEVEVGSQSVINITMNESSIGLEEVVAIGYGVQKKESITGAISGVTAEDLDRVHATTVSGALAGKIAGVTFRMPDGRPGASATIQIRNMGNPLYVIDGIQKDAGQFNNLSPNDIESITVLKDASAAIYGVRAANGVVVVTTKRGKLGTKNTINVDAYTGWQNWTRFPETVGAYEWMLGKAYADMNLDGATNITQDELDKWRAGTEPGYQSFDWYDFIIQPNSPQTSINVSTSGGSDKINYYLSVTRLDQNSMLGREFTFGRTNFQSNVDAKITDRIKVGVSINGRVETRDNPGVPGGDDYWAPRFALFRNRPTERPYANDNPEYINNIGHMAENWGLLTKEKSGYWTEDWRVLQLNFTGEYDVPIDGLSVKGTYSHYIADRLMNGHEYTYEAYSYFPDTDEYRVTFTMNNPWRERGTHKVLETVLQGQINYAKEFGKHGIAATFVNERIERRDLDVWVHAVPKTNALPLLQFPDIDTYNDSDDESARIGYIGRFNYNYDNKYYLELAGRQDASWKFVSDERWGFFPSASVGWRITEENFAKALLGESSLDLKLRASYGELGDDNINMGIGSGDDRFIGNFAYLTGYDYASQAVIMDGEIITGARDRGVPIKSISWFTSTITDIGADYSFMNGKLSGTVDYFYRKREGLRGRKYDILIPSEVGYDLPDENVESDAIMGAETSIAYNGKAGDLNYTVGGNISFAREKFLESYKPRFGNSWRHYRDSREDRWTGIFWGYEVIGQFESFEQINSWPVNNDGQGNRDMLPGDLIYKDVNGDGRINGLDERPIGFPRNRNPIVNFGFHISADYKGFDLKADFSGGSAYSYNQNWEMRWPYQNTGNLLKQFYDDRWHREDPYDLNSQWIAGRYPALRFNAGGHNNYNKQSTYWLTNARYIRLRTLEVGYSIPQYLVQKVGMQKARLYVNSYNLFSIDNLRKLGVEPEVMDENGLQYPQNSMVNVGVNLSF</sequence>
<proteinExistence type="inferred from homology"/>
<dbReference type="InterPro" id="IPR011662">
    <property type="entry name" value="Secretin/TonB_short_N"/>
</dbReference>
<dbReference type="Proteomes" id="UP000036958">
    <property type="component" value="Unassembled WGS sequence"/>
</dbReference>
<feature type="chain" id="PRO_5005591554" evidence="6">
    <location>
        <begin position="21"/>
        <end position="1128"/>
    </location>
</feature>
<dbReference type="InterPro" id="IPR008969">
    <property type="entry name" value="CarboxyPept-like_regulatory"/>
</dbReference>
<dbReference type="PROSITE" id="PS52016">
    <property type="entry name" value="TONB_DEPENDENT_REC_3"/>
    <property type="match status" value="1"/>
</dbReference>
<feature type="signal peptide" evidence="6">
    <location>
        <begin position="1"/>
        <end position="20"/>
    </location>
</feature>
<feature type="domain" description="Secretin/TonB short N-terminal" evidence="7">
    <location>
        <begin position="51"/>
        <end position="103"/>
    </location>
</feature>
<evidence type="ECO:0000256" key="1">
    <source>
        <dbReference type="ARBA" id="ARBA00022448"/>
    </source>
</evidence>
<dbReference type="InterPro" id="IPR012910">
    <property type="entry name" value="Plug_dom"/>
</dbReference>
<evidence type="ECO:0000256" key="5">
    <source>
        <dbReference type="PROSITE-ProRule" id="PRU01360"/>
    </source>
</evidence>
<comment type="caution">
    <text evidence="8">The sequence shown here is derived from an EMBL/GenBank/DDBJ whole genome shotgun (WGS) entry which is preliminary data.</text>
</comment>
<dbReference type="Gene3D" id="2.60.40.1120">
    <property type="entry name" value="Carboxypeptidase-like, regulatory domain"/>
    <property type="match status" value="1"/>
</dbReference>
<dbReference type="Gene3D" id="2.170.130.10">
    <property type="entry name" value="TonB-dependent receptor, plug domain"/>
    <property type="match status" value="1"/>
</dbReference>
<evidence type="ECO:0000256" key="6">
    <source>
        <dbReference type="SAM" id="SignalP"/>
    </source>
</evidence>
<evidence type="ECO:0000313" key="9">
    <source>
        <dbReference type="Proteomes" id="UP000036958"/>
    </source>
</evidence>